<evidence type="ECO:0000256" key="1">
    <source>
        <dbReference type="ARBA" id="ARBA00022605"/>
    </source>
</evidence>
<dbReference type="STRING" id="584708.Apau_0489"/>
<dbReference type="AlphaFoldDB" id="E3CZZ1"/>
<name>E3CZZ1_9BACT</name>
<dbReference type="GO" id="GO:0003942">
    <property type="term" value="F:N-acetyl-gamma-glutamyl-phosphate reductase activity"/>
    <property type="evidence" value="ECO:0007669"/>
    <property type="project" value="UniProtKB-UniRule"/>
</dbReference>
<dbReference type="eggNOG" id="COG0002">
    <property type="taxonomic scope" value="Bacteria"/>
</dbReference>
<reference evidence="6 7" key="1">
    <citation type="journal article" date="2010" name="Stand. Genomic Sci.">
        <title>Non-contiguous finished genome sequence of Aminomonas paucivorans type strain (GLU-3).</title>
        <authorList>
            <person name="Pitluck S."/>
            <person name="Yasawong M."/>
            <person name="Held B."/>
            <person name="Lapidus A."/>
            <person name="Nolan M."/>
            <person name="Copeland A."/>
            <person name="Lucas S."/>
            <person name="Del Rio T.G."/>
            <person name="Tice H."/>
            <person name="Cheng J.F."/>
            <person name="Chertkov O."/>
            <person name="Goodwin L."/>
            <person name="Tapia R."/>
            <person name="Han C."/>
            <person name="Liolios K."/>
            <person name="Ivanova N."/>
            <person name="Mavromatis K."/>
            <person name="Ovchinnikova G."/>
            <person name="Pati A."/>
            <person name="Chen A."/>
            <person name="Palaniappan K."/>
            <person name="Land M."/>
            <person name="Hauser L."/>
            <person name="Chang Y.J."/>
            <person name="Jeffries C.D."/>
            <person name="Pukall R."/>
            <person name="Spring S."/>
            <person name="Rohde M."/>
            <person name="Sikorski J."/>
            <person name="Goker M."/>
            <person name="Woyke T."/>
            <person name="Bristow J."/>
            <person name="Eisen J.A."/>
            <person name="Markowitz V."/>
            <person name="Hugenholtz P."/>
            <person name="Kyrpides N.C."/>
            <person name="Klenk H.P."/>
        </authorList>
    </citation>
    <scope>NUCLEOTIDE SEQUENCE [LARGE SCALE GENOMIC DNA]</scope>
    <source>
        <strain evidence="6 7">DSM 12260</strain>
    </source>
</reference>
<evidence type="ECO:0000256" key="3">
    <source>
        <dbReference type="ARBA" id="ARBA00023002"/>
    </source>
</evidence>
<dbReference type="EC" id="1.2.1.38" evidence="4"/>
<dbReference type="CDD" id="cd17895">
    <property type="entry name" value="AGPR_1_N"/>
    <property type="match status" value="1"/>
</dbReference>
<feature type="active site" evidence="4">
    <location>
        <position position="150"/>
    </location>
</feature>
<sequence>MFRVALWGATGLAGGELLRLIAGHPNMELACAVSRGRAGQPLGGTHPHLRHAYPSCSFVSPEEAREGEADLAFLALPHGASAEEAGRCLARGQKVVDLSADFRLRDPEAHRRWYGAEVPAPELRGRGVYGLPELHREELRGADLVSGVGCNATAAILALLPLARAGVLEEARVECRVGSSEGGAGGDEGSHHPWRSRALRVVTPFAHRHLGEVCQELGLEEERLTLGVTAVELVRGVQCLAHATLSRPMVEGELWRLYRGAYGEEPFVDLCPARPSHQRIPDPRHVLGSNRVRVGFALAEGGRRILAASALDNLMKGAAGTALQGANLALGLPETRGLDMLPVFPA</sequence>
<evidence type="ECO:0000259" key="5">
    <source>
        <dbReference type="SMART" id="SM00859"/>
    </source>
</evidence>
<organism evidence="6 7">
    <name type="scientific">Aminomonas paucivorans DSM 12260</name>
    <dbReference type="NCBI Taxonomy" id="584708"/>
    <lineage>
        <taxon>Bacteria</taxon>
        <taxon>Thermotogati</taxon>
        <taxon>Synergistota</taxon>
        <taxon>Synergistia</taxon>
        <taxon>Synergistales</taxon>
        <taxon>Synergistaceae</taxon>
        <taxon>Aminomonas</taxon>
    </lineage>
</organism>
<keyword evidence="2 4" id="KW-0521">NADP</keyword>
<comment type="function">
    <text evidence="4">Catalyzes the NADPH-dependent reduction of N-acetyl-5-glutamyl phosphate to yield N-acetyl-L-glutamate 5-semialdehyde.</text>
</comment>
<dbReference type="InterPro" id="IPR058924">
    <property type="entry name" value="AGPR_dimerisation_dom"/>
</dbReference>
<dbReference type="InterPro" id="IPR036291">
    <property type="entry name" value="NAD(P)-bd_dom_sf"/>
</dbReference>
<dbReference type="PaxDb" id="584708-Apau_0489"/>
<comment type="pathway">
    <text evidence="4">Amino-acid biosynthesis; L-arginine biosynthesis; N(2)-acetyl-L-ornithine from L-glutamate: step 3/4.</text>
</comment>
<dbReference type="SMART" id="SM00859">
    <property type="entry name" value="Semialdhyde_dh"/>
    <property type="match status" value="1"/>
</dbReference>
<evidence type="ECO:0000256" key="4">
    <source>
        <dbReference type="HAMAP-Rule" id="MF_00150"/>
    </source>
</evidence>
<proteinExistence type="inferred from homology"/>
<dbReference type="PANTHER" id="PTHR32338:SF11">
    <property type="entry name" value="[LYSW]-L-2-AMINOADIPATE_[LYSW]-L-GLUTAMATE PHOSPHATE REDUCTASE-RELATED"/>
    <property type="match status" value="1"/>
</dbReference>
<dbReference type="InterPro" id="IPR000706">
    <property type="entry name" value="AGPR_type-1"/>
</dbReference>
<dbReference type="GO" id="GO:0005737">
    <property type="term" value="C:cytoplasm"/>
    <property type="evidence" value="ECO:0007669"/>
    <property type="project" value="UniProtKB-SubCell"/>
</dbReference>
<dbReference type="HOGENOM" id="CLU_006384_0_1_0"/>
<dbReference type="GO" id="GO:0006526">
    <property type="term" value="P:L-arginine biosynthetic process"/>
    <property type="evidence" value="ECO:0007669"/>
    <property type="project" value="UniProtKB-UniRule"/>
</dbReference>
<keyword evidence="3 4" id="KW-0560">Oxidoreductase</keyword>
<dbReference type="EMBL" id="CM001022">
    <property type="protein sequence ID" value="EFQ22923.1"/>
    <property type="molecule type" value="Genomic_DNA"/>
</dbReference>
<dbReference type="SUPFAM" id="SSF55347">
    <property type="entry name" value="Glyceraldehyde-3-phosphate dehydrogenase-like, C-terminal domain"/>
    <property type="match status" value="1"/>
</dbReference>
<keyword evidence="1 4" id="KW-0028">Amino-acid biosynthesis</keyword>
<dbReference type="GO" id="GO:0051287">
    <property type="term" value="F:NAD binding"/>
    <property type="evidence" value="ECO:0007669"/>
    <property type="project" value="InterPro"/>
</dbReference>
<dbReference type="SUPFAM" id="SSF51735">
    <property type="entry name" value="NAD(P)-binding Rossmann-fold domains"/>
    <property type="match status" value="1"/>
</dbReference>
<dbReference type="PANTHER" id="PTHR32338">
    <property type="entry name" value="N-ACETYL-GAMMA-GLUTAMYL-PHOSPHATE REDUCTASE, CHLOROPLASTIC-RELATED-RELATED"/>
    <property type="match status" value="1"/>
</dbReference>
<dbReference type="RefSeq" id="WP_006300077.1">
    <property type="nucleotide sequence ID" value="NZ_CM001022.1"/>
</dbReference>
<feature type="domain" description="Semialdehyde dehydrogenase NAD-binding" evidence="5">
    <location>
        <begin position="3"/>
        <end position="142"/>
    </location>
</feature>
<dbReference type="UniPathway" id="UPA00068">
    <property type="reaction ID" value="UER00108"/>
</dbReference>
<comment type="subcellular location">
    <subcellularLocation>
        <location evidence="4">Cytoplasm</location>
    </subcellularLocation>
</comment>
<dbReference type="Pfam" id="PF01118">
    <property type="entry name" value="Semialdhyde_dh"/>
    <property type="match status" value="1"/>
</dbReference>
<dbReference type="OrthoDB" id="9801289at2"/>
<dbReference type="HAMAP" id="MF_00150">
    <property type="entry name" value="ArgC_type1"/>
    <property type="match status" value="1"/>
</dbReference>
<accession>E3CZZ1</accession>
<dbReference type="NCBIfam" id="TIGR01850">
    <property type="entry name" value="argC"/>
    <property type="match status" value="1"/>
</dbReference>
<dbReference type="Gene3D" id="3.40.50.720">
    <property type="entry name" value="NAD(P)-binding Rossmann-like Domain"/>
    <property type="match status" value="1"/>
</dbReference>
<keyword evidence="4" id="KW-0963">Cytoplasm</keyword>
<dbReference type="Proteomes" id="UP000005096">
    <property type="component" value="Chromosome"/>
</dbReference>
<evidence type="ECO:0000313" key="6">
    <source>
        <dbReference type="EMBL" id="EFQ22923.1"/>
    </source>
</evidence>
<protein>
    <recommendedName>
        <fullName evidence="4">N-acetyl-gamma-glutamyl-phosphate reductase</fullName>
        <shortName evidence="4">AGPR</shortName>
        <ecNumber evidence="4">1.2.1.38</ecNumber>
    </recommendedName>
    <alternativeName>
        <fullName evidence="4">N-acetyl-glutamate semialdehyde dehydrogenase</fullName>
        <shortName evidence="4">NAGSA dehydrogenase</shortName>
    </alternativeName>
</protein>
<dbReference type="InterPro" id="IPR000534">
    <property type="entry name" value="Semialdehyde_DH_NAD-bd"/>
</dbReference>
<gene>
    <name evidence="4" type="primary">argC</name>
    <name evidence="6" type="ORF">Apau_0489</name>
</gene>
<evidence type="ECO:0000256" key="2">
    <source>
        <dbReference type="ARBA" id="ARBA00022857"/>
    </source>
</evidence>
<dbReference type="InterPro" id="IPR050085">
    <property type="entry name" value="AGPR"/>
</dbReference>
<dbReference type="GO" id="GO:0070401">
    <property type="term" value="F:NADP+ binding"/>
    <property type="evidence" value="ECO:0007669"/>
    <property type="project" value="InterPro"/>
</dbReference>
<keyword evidence="7" id="KW-1185">Reference proteome</keyword>
<keyword evidence="4" id="KW-0055">Arginine biosynthesis</keyword>
<dbReference type="Gene3D" id="3.30.360.10">
    <property type="entry name" value="Dihydrodipicolinate Reductase, domain 2"/>
    <property type="match status" value="1"/>
</dbReference>
<dbReference type="Pfam" id="PF22698">
    <property type="entry name" value="Semialdhyde_dhC_1"/>
    <property type="match status" value="1"/>
</dbReference>
<comment type="catalytic activity">
    <reaction evidence="4">
        <text>N-acetyl-L-glutamate 5-semialdehyde + phosphate + NADP(+) = N-acetyl-L-glutamyl 5-phosphate + NADPH + H(+)</text>
        <dbReference type="Rhea" id="RHEA:21588"/>
        <dbReference type="ChEBI" id="CHEBI:15378"/>
        <dbReference type="ChEBI" id="CHEBI:29123"/>
        <dbReference type="ChEBI" id="CHEBI:43474"/>
        <dbReference type="ChEBI" id="CHEBI:57783"/>
        <dbReference type="ChEBI" id="CHEBI:57936"/>
        <dbReference type="ChEBI" id="CHEBI:58349"/>
        <dbReference type="EC" id="1.2.1.38"/>
    </reaction>
</comment>
<comment type="similarity">
    <text evidence="4">Belongs to the NAGSA dehydrogenase family. Type 1 subfamily.</text>
</comment>
<evidence type="ECO:0000313" key="7">
    <source>
        <dbReference type="Proteomes" id="UP000005096"/>
    </source>
</evidence>